<gene>
    <name evidence="3" type="ORF">DFR41_115119</name>
</gene>
<comment type="caution">
    <text evidence="3">The sequence shown here is derived from an EMBL/GenBank/DDBJ whole genome shotgun (WGS) entry which is preliminary data.</text>
</comment>
<proteinExistence type="predicted"/>
<dbReference type="EMBL" id="QQAV01000015">
    <property type="protein sequence ID" value="RDI18201.1"/>
    <property type="molecule type" value="Genomic_DNA"/>
</dbReference>
<keyword evidence="4" id="KW-1185">Reference proteome</keyword>
<keyword evidence="2" id="KW-1133">Transmembrane helix</keyword>
<name>A0A370F5U5_9BURK</name>
<feature type="region of interest" description="Disordered" evidence="1">
    <location>
        <begin position="1"/>
        <end position="84"/>
    </location>
</feature>
<evidence type="ECO:0000256" key="1">
    <source>
        <dbReference type="SAM" id="MobiDB-lite"/>
    </source>
</evidence>
<sequence>MSSGPVHANDRASALPNEPSGSAGLGDIPSSRAAWGVAPSPRPSPTRGEGVQAQPAAPTDPKQAAAQRAQAREQAAQRDPEPSLARRFGQIGVLGWLIVLPTLAGLWLGHRLDRWLGTGITLAAALLMAGAGLGLWLALRWMREQ</sequence>
<evidence type="ECO:0000313" key="4">
    <source>
        <dbReference type="Proteomes" id="UP000255265"/>
    </source>
</evidence>
<accession>A0A370F5U5</accession>
<feature type="compositionally biased region" description="Low complexity" evidence="1">
    <location>
        <begin position="63"/>
        <end position="74"/>
    </location>
</feature>
<organism evidence="3 4">
    <name type="scientific">Pseudacidovorax intermedius</name>
    <dbReference type="NCBI Taxonomy" id="433924"/>
    <lineage>
        <taxon>Bacteria</taxon>
        <taxon>Pseudomonadati</taxon>
        <taxon>Pseudomonadota</taxon>
        <taxon>Betaproteobacteria</taxon>
        <taxon>Burkholderiales</taxon>
        <taxon>Comamonadaceae</taxon>
        <taxon>Pseudacidovorax</taxon>
    </lineage>
</organism>
<protein>
    <submittedName>
        <fullName evidence="3">ATP synthase protein I</fullName>
    </submittedName>
</protein>
<dbReference type="AlphaFoldDB" id="A0A370F5U5"/>
<dbReference type="Proteomes" id="UP000255265">
    <property type="component" value="Unassembled WGS sequence"/>
</dbReference>
<dbReference type="InterPro" id="IPR032820">
    <property type="entry name" value="ATPase_put"/>
</dbReference>
<dbReference type="Pfam" id="PF09527">
    <property type="entry name" value="ATPase_gene1"/>
    <property type="match status" value="1"/>
</dbReference>
<evidence type="ECO:0000256" key="2">
    <source>
        <dbReference type="SAM" id="Phobius"/>
    </source>
</evidence>
<keyword evidence="2" id="KW-0472">Membrane</keyword>
<reference evidence="3 4" key="1">
    <citation type="submission" date="2018-07" db="EMBL/GenBank/DDBJ databases">
        <title>Genomic Encyclopedia of Type Strains, Phase IV (KMG-IV): sequencing the most valuable type-strain genomes for metagenomic binning, comparative biology and taxonomic classification.</title>
        <authorList>
            <person name="Goeker M."/>
        </authorList>
    </citation>
    <scope>NUCLEOTIDE SEQUENCE [LARGE SCALE GENOMIC DNA]</scope>
    <source>
        <strain evidence="3 4">DSM 21352</strain>
    </source>
</reference>
<dbReference type="OrthoDB" id="466056at2"/>
<keyword evidence="2" id="KW-0812">Transmembrane</keyword>
<feature type="transmembrane region" description="Helical" evidence="2">
    <location>
        <begin position="88"/>
        <end position="109"/>
    </location>
</feature>
<feature type="transmembrane region" description="Helical" evidence="2">
    <location>
        <begin position="115"/>
        <end position="139"/>
    </location>
</feature>
<evidence type="ECO:0000313" key="3">
    <source>
        <dbReference type="EMBL" id="RDI18201.1"/>
    </source>
</evidence>